<dbReference type="InterPro" id="IPR027443">
    <property type="entry name" value="IPNS-like_sf"/>
</dbReference>
<comment type="caution">
    <text evidence="5">The sequence shown here is derived from an EMBL/GenBank/DDBJ whole genome shotgun (WGS) entry which is preliminary data.</text>
</comment>
<dbReference type="Gene3D" id="2.60.120.330">
    <property type="entry name" value="B-lactam Antibiotic, Isopenicillin N Synthase, Chain"/>
    <property type="match status" value="1"/>
</dbReference>
<reference evidence="6" key="1">
    <citation type="journal article" date="2023" name="Proc. Natl. Acad. Sci. U.S.A.">
        <title>Genomic and structural basis for evolution of tropane alkaloid biosynthesis.</title>
        <authorList>
            <person name="Wanga Y.-J."/>
            <person name="Taina T."/>
            <person name="Yua J.-Y."/>
            <person name="Lia J."/>
            <person name="Xua B."/>
            <person name="Chenc J."/>
            <person name="D'Auriad J.C."/>
            <person name="Huanga J.-P."/>
            <person name="Huanga S.-X."/>
        </authorList>
    </citation>
    <scope>NUCLEOTIDE SEQUENCE [LARGE SCALE GENOMIC DNA]</scope>
    <source>
        <strain evidence="6">cv. KIB-2019</strain>
    </source>
</reference>
<keyword evidence="2" id="KW-0560">Oxidoreductase</keyword>
<dbReference type="AlphaFoldDB" id="A0A9Q1RR32"/>
<evidence type="ECO:0000313" key="5">
    <source>
        <dbReference type="EMBL" id="KAJ8567706.1"/>
    </source>
</evidence>
<gene>
    <name evidence="5" type="ORF">K7X08_019914</name>
</gene>
<keyword evidence="1" id="KW-0479">Metal-binding</keyword>
<keyword evidence="3" id="KW-0408">Iron</keyword>
<dbReference type="OrthoDB" id="1302467at2759"/>
<dbReference type="Proteomes" id="UP001152561">
    <property type="component" value="Unassembled WGS sequence"/>
</dbReference>
<dbReference type="Pfam" id="PF03171">
    <property type="entry name" value="2OG-FeII_Oxy"/>
    <property type="match status" value="1"/>
</dbReference>
<sequence>MGLCPHSDVQALTMLLQVNETLGLQIKKNGAWIPVSYLRNAFVNIGDILEVVTDGVYKSIEYRAIVNEDKQRILIATFIYRYHTD</sequence>
<dbReference type="InterPro" id="IPR050295">
    <property type="entry name" value="Plant_2OG-oxidoreductases"/>
</dbReference>
<evidence type="ECO:0000256" key="2">
    <source>
        <dbReference type="ARBA" id="ARBA00023002"/>
    </source>
</evidence>
<dbReference type="GO" id="GO:0016491">
    <property type="term" value="F:oxidoreductase activity"/>
    <property type="evidence" value="ECO:0007669"/>
    <property type="project" value="UniProtKB-KW"/>
</dbReference>
<dbReference type="SUPFAM" id="SSF51197">
    <property type="entry name" value="Clavaminate synthase-like"/>
    <property type="match status" value="1"/>
</dbReference>
<dbReference type="GO" id="GO:0046872">
    <property type="term" value="F:metal ion binding"/>
    <property type="evidence" value="ECO:0007669"/>
    <property type="project" value="UniProtKB-KW"/>
</dbReference>
<name>A0A9Q1RR32_9SOLA</name>
<feature type="domain" description="Fe2OG dioxygenase" evidence="4">
    <location>
        <begin position="1"/>
        <end position="81"/>
    </location>
</feature>
<evidence type="ECO:0000256" key="3">
    <source>
        <dbReference type="ARBA" id="ARBA00023004"/>
    </source>
</evidence>
<evidence type="ECO:0000259" key="4">
    <source>
        <dbReference type="PROSITE" id="PS51471"/>
    </source>
</evidence>
<dbReference type="EMBL" id="JAJAGQ010000003">
    <property type="protein sequence ID" value="KAJ8567706.1"/>
    <property type="molecule type" value="Genomic_DNA"/>
</dbReference>
<keyword evidence="6" id="KW-1185">Reference proteome</keyword>
<evidence type="ECO:0000313" key="6">
    <source>
        <dbReference type="Proteomes" id="UP001152561"/>
    </source>
</evidence>
<organism evidence="5 6">
    <name type="scientific">Anisodus acutangulus</name>
    <dbReference type="NCBI Taxonomy" id="402998"/>
    <lineage>
        <taxon>Eukaryota</taxon>
        <taxon>Viridiplantae</taxon>
        <taxon>Streptophyta</taxon>
        <taxon>Embryophyta</taxon>
        <taxon>Tracheophyta</taxon>
        <taxon>Spermatophyta</taxon>
        <taxon>Magnoliopsida</taxon>
        <taxon>eudicotyledons</taxon>
        <taxon>Gunneridae</taxon>
        <taxon>Pentapetalae</taxon>
        <taxon>asterids</taxon>
        <taxon>lamiids</taxon>
        <taxon>Solanales</taxon>
        <taxon>Solanaceae</taxon>
        <taxon>Solanoideae</taxon>
        <taxon>Hyoscyameae</taxon>
        <taxon>Anisodus</taxon>
    </lineage>
</organism>
<evidence type="ECO:0000256" key="1">
    <source>
        <dbReference type="ARBA" id="ARBA00022723"/>
    </source>
</evidence>
<dbReference type="PANTHER" id="PTHR47991">
    <property type="entry name" value="OXOGLUTARATE/IRON-DEPENDENT DIOXYGENASE"/>
    <property type="match status" value="1"/>
</dbReference>
<proteinExistence type="predicted"/>
<dbReference type="PROSITE" id="PS51471">
    <property type="entry name" value="FE2OG_OXY"/>
    <property type="match status" value="1"/>
</dbReference>
<protein>
    <recommendedName>
        <fullName evidence="4">Fe2OG dioxygenase domain-containing protein</fullName>
    </recommendedName>
</protein>
<dbReference type="InterPro" id="IPR044861">
    <property type="entry name" value="IPNS-like_FE2OG_OXY"/>
</dbReference>
<dbReference type="InterPro" id="IPR005123">
    <property type="entry name" value="Oxoglu/Fe-dep_dioxygenase_dom"/>
</dbReference>
<accession>A0A9Q1RR32</accession>